<sequence>MYAEDTDATEITFFYDTGESESFSLPIAPEEFQKQVNLLLERPWLTFHLFDRTIWICMARVVKVEVKPELSGIVGVGVFPNVEEMTTIQRGSRGRLPGYQS</sequence>
<gene>
    <name evidence="1" type="ORF">PMG71_04545</name>
</gene>
<name>A0ABT7AP58_9CYAN</name>
<reference evidence="1 2" key="1">
    <citation type="submission" date="2023-01" db="EMBL/GenBank/DDBJ databases">
        <title>Novel diversity within Roseofilum (Cyanobacteria; Desertifilaceae) from marine benthic mats with descriptions of four novel species.</title>
        <authorList>
            <person name="Wang Y."/>
            <person name="Berthold D.E."/>
            <person name="Hu J."/>
            <person name="Lefler F.W."/>
            <person name="Laughinghouse H.D. IV."/>
        </authorList>
    </citation>
    <scope>NUCLEOTIDE SEQUENCE [LARGE SCALE GENOMIC DNA]</scope>
    <source>
        <strain evidence="1 2">BLCC-M154</strain>
    </source>
</reference>
<protein>
    <submittedName>
        <fullName evidence="1">Uncharacterized protein</fullName>
    </submittedName>
</protein>
<dbReference type="EMBL" id="JAQOSP010000031">
    <property type="protein sequence ID" value="MDJ1168688.1"/>
    <property type="molecule type" value="Genomic_DNA"/>
</dbReference>
<organism evidence="1 2">
    <name type="scientific">Roseofilum acuticapitatum BLCC-M154</name>
    <dbReference type="NCBI Taxonomy" id="3022444"/>
    <lineage>
        <taxon>Bacteria</taxon>
        <taxon>Bacillati</taxon>
        <taxon>Cyanobacteriota</taxon>
        <taxon>Cyanophyceae</taxon>
        <taxon>Desertifilales</taxon>
        <taxon>Desertifilaceae</taxon>
        <taxon>Roseofilum</taxon>
        <taxon>Roseofilum acuticapitatum</taxon>
    </lineage>
</organism>
<dbReference type="RefSeq" id="WP_283752450.1">
    <property type="nucleotide sequence ID" value="NZ_JAQOSP010000031.1"/>
</dbReference>
<comment type="caution">
    <text evidence="1">The sequence shown here is derived from an EMBL/GenBank/DDBJ whole genome shotgun (WGS) entry which is preliminary data.</text>
</comment>
<proteinExistence type="predicted"/>
<evidence type="ECO:0000313" key="1">
    <source>
        <dbReference type="EMBL" id="MDJ1168688.1"/>
    </source>
</evidence>
<dbReference type="Proteomes" id="UP001235303">
    <property type="component" value="Unassembled WGS sequence"/>
</dbReference>
<accession>A0ABT7AP58</accession>
<keyword evidence="2" id="KW-1185">Reference proteome</keyword>
<evidence type="ECO:0000313" key="2">
    <source>
        <dbReference type="Proteomes" id="UP001235303"/>
    </source>
</evidence>